<evidence type="ECO:0000259" key="12">
    <source>
        <dbReference type="PROSITE" id="PS52048"/>
    </source>
</evidence>
<dbReference type="EC" id="3.4.19.12" evidence="3 11"/>
<dbReference type="InterPro" id="IPR038765">
    <property type="entry name" value="Papain-like_cys_pep_sf"/>
</dbReference>
<comment type="catalytic activity">
    <reaction evidence="1 10 11">
        <text>Thiol-dependent hydrolysis of ester, thioester, amide, peptide and isopeptide bonds formed by the C-terminal Gly of ubiquitin (a 76-residue protein attached to proteins as an intracellular targeting signal).</text>
        <dbReference type="EC" id="3.4.19.12"/>
    </reaction>
</comment>
<dbReference type="InterPro" id="IPR001578">
    <property type="entry name" value="Peptidase_C12_UCH"/>
</dbReference>
<feature type="site" description="Transition state stabilizer" evidence="10">
    <location>
        <position position="74"/>
    </location>
</feature>
<feature type="site" description="Important for enzyme activity" evidence="10">
    <location>
        <position position="169"/>
    </location>
</feature>
<evidence type="ECO:0000256" key="1">
    <source>
        <dbReference type="ARBA" id="ARBA00000707"/>
    </source>
</evidence>
<keyword evidence="5 10" id="KW-0833">Ubl conjugation pathway</keyword>
<evidence type="ECO:0000256" key="9">
    <source>
        <dbReference type="ARBA" id="ARBA00073226"/>
    </source>
</evidence>
<dbReference type="PROSITE" id="PS52048">
    <property type="entry name" value="UCH_DOMAIN"/>
    <property type="match status" value="1"/>
</dbReference>
<evidence type="ECO:0000256" key="6">
    <source>
        <dbReference type="ARBA" id="ARBA00022801"/>
    </source>
</evidence>
<evidence type="ECO:0000256" key="4">
    <source>
        <dbReference type="ARBA" id="ARBA00022670"/>
    </source>
</evidence>
<dbReference type="SUPFAM" id="SSF54001">
    <property type="entry name" value="Cysteine proteinases"/>
    <property type="match status" value="1"/>
</dbReference>
<keyword evidence="6 10" id="KW-0378">Hydrolase</keyword>
<dbReference type="AlphaFoldDB" id="A0AAV2T017"/>
<comment type="similarity">
    <text evidence="2 10 11">Belongs to the peptidase C12 family.</text>
</comment>
<gene>
    <name evidence="13" type="ORF">CDAUBV1_LOCUS1434</name>
</gene>
<evidence type="ECO:0000256" key="10">
    <source>
        <dbReference type="PROSITE-ProRule" id="PRU01393"/>
    </source>
</evidence>
<dbReference type="EMBL" id="CAXLJL010000057">
    <property type="protein sequence ID" value="CAL5129985.1"/>
    <property type="molecule type" value="Genomic_DNA"/>
</dbReference>
<evidence type="ECO:0000256" key="2">
    <source>
        <dbReference type="ARBA" id="ARBA00009326"/>
    </source>
</evidence>
<evidence type="ECO:0000313" key="14">
    <source>
        <dbReference type="Proteomes" id="UP001497525"/>
    </source>
</evidence>
<feature type="active site" description="Nucleophile" evidence="10">
    <location>
        <position position="80"/>
    </location>
</feature>
<dbReference type="PANTHER" id="PTHR10589">
    <property type="entry name" value="UBIQUITIN CARBOXYL-TERMINAL HYDROLASE"/>
    <property type="match status" value="1"/>
</dbReference>
<evidence type="ECO:0000256" key="3">
    <source>
        <dbReference type="ARBA" id="ARBA00012759"/>
    </source>
</evidence>
<feature type="domain" description="UCH catalytic" evidence="12">
    <location>
        <begin position="2"/>
        <end position="214"/>
    </location>
</feature>
<dbReference type="FunFam" id="3.40.532.10:FF:000006">
    <property type="entry name" value="Ubiquitin carboxyl-terminal hydrolase"/>
    <property type="match status" value="1"/>
</dbReference>
<dbReference type="GO" id="GO:0006511">
    <property type="term" value="P:ubiquitin-dependent protein catabolic process"/>
    <property type="evidence" value="ECO:0007669"/>
    <property type="project" value="UniProtKB-UniRule"/>
</dbReference>
<name>A0AAV2T017_CALDB</name>
<evidence type="ECO:0000256" key="8">
    <source>
        <dbReference type="ARBA" id="ARBA00055560"/>
    </source>
</evidence>
<organism evidence="13 14">
    <name type="scientific">Calicophoron daubneyi</name>
    <name type="common">Rumen fluke</name>
    <name type="synonym">Paramphistomum daubneyi</name>
    <dbReference type="NCBI Taxonomy" id="300641"/>
    <lineage>
        <taxon>Eukaryota</taxon>
        <taxon>Metazoa</taxon>
        <taxon>Spiralia</taxon>
        <taxon>Lophotrochozoa</taxon>
        <taxon>Platyhelminthes</taxon>
        <taxon>Trematoda</taxon>
        <taxon>Digenea</taxon>
        <taxon>Plagiorchiida</taxon>
        <taxon>Pronocephalata</taxon>
        <taxon>Paramphistomoidea</taxon>
        <taxon>Paramphistomidae</taxon>
        <taxon>Calicophoron</taxon>
    </lineage>
</organism>
<dbReference type="GO" id="GO:0004843">
    <property type="term" value="F:cysteine-type deubiquitinase activity"/>
    <property type="evidence" value="ECO:0007669"/>
    <property type="project" value="UniProtKB-UniRule"/>
</dbReference>
<comment type="caution">
    <text evidence="13">The sequence shown here is derived from an EMBL/GenBank/DDBJ whole genome shotgun (WGS) entry which is preliminary data.</text>
</comment>
<evidence type="ECO:0000256" key="5">
    <source>
        <dbReference type="ARBA" id="ARBA00022786"/>
    </source>
</evidence>
<proteinExistence type="inferred from homology"/>
<dbReference type="CDD" id="cd09616">
    <property type="entry name" value="Peptidase_C12_UCH_L1_L3"/>
    <property type="match status" value="1"/>
</dbReference>
<evidence type="ECO:0000256" key="7">
    <source>
        <dbReference type="ARBA" id="ARBA00022807"/>
    </source>
</evidence>
<dbReference type="InterPro" id="IPR036959">
    <property type="entry name" value="Peptidase_C12_UCH_sf"/>
</dbReference>
<keyword evidence="7 10" id="KW-0788">Thiol protease</keyword>
<dbReference type="GO" id="GO:0005737">
    <property type="term" value="C:cytoplasm"/>
    <property type="evidence" value="ECO:0007669"/>
    <property type="project" value="TreeGrafter"/>
</dbReference>
<comment type="function">
    <text evidence="8">Ubiquitin-protein hydrolase is involved both in the processing of ubiquitin precursors and of ubiquitinated proteins. This enzyme is a thiol protease that recognizes and hydrolyzes a peptide bond at the C-terminal glycine of ubiquitin.</text>
</comment>
<dbReference type="PANTHER" id="PTHR10589:SF17">
    <property type="entry name" value="UBIQUITIN CARBOXYL-TERMINAL HYDROLASE"/>
    <property type="match status" value="1"/>
</dbReference>
<feature type="active site" description="Proton donor" evidence="10">
    <location>
        <position position="154"/>
    </location>
</feature>
<sequence length="216" mass="24198">MRWVPLESNPEFMHNLGIKEGWEFVDVYSLDPEMLGVIPRPVLAVLLLFPITDASKANPLGQLVVNKDIMFIKQTIANACGTVALLHSIVNNQDSLEFKDRSLIDELLEKLRDLQPEERGLAMENEERLSVLHEQSATEGQTTAPDATSKTNLHFVCFVERNGNLYELDGRNNSPICHGTTSRKTLLEDSCAVIQKFMSRDPDSLNFTVVALCKQA</sequence>
<dbReference type="Gene3D" id="3.40.532.10">
    <property type="entry name" value="Peptidase C12, ubiquitin carboxyl-terminal hydrolase"/>
    <property type="match status" value="1"/>
</dbReference>
<keyword evidence="4 10" id="KW-0645">Protease</keyword>
<dbReference type="PRINTS" id="PR00707">
    <property type="entry name" value="UBCTHYDRLASE"/>
</dbReference>
<protein>
    <recommendedName>
        <fullName evidence="9 11">Ubiquitin carboxyl-terminal hydrolase</fullName>
        <ecNumber evidence="3 11">3.4.19.12</ecNumber>
    </recommendedName>
</protein>
<dbReference type="GO" id="GO:0016579">
    <property type="term" value="P:protein deubiquitination"/>
    <property type="evidence" value="ECO:0007669"/>
    <property type="project" value="TreeGrafter"/>
</dbReference>
<evidence type="ECO:0000313" key="13">
    <source>
        <dbReference type="EMBL" id="CAL5129985.1"/>
    </source>
</evidence>
<accession>A0AAV2T017</accession>
<dbReference type="Pfam" id="PF01088">
    <property type="entry name" value="Peptidase_C12"/>
    <property type="match status" value="1"/>
</dbReference>
<dbReference type="Proteomes" id="UP001497525">
    <property type="component" value="Unassembled WGS sequence"/>
</dbReference>
<evidence type="ECO:0000256" key="11">
    <source>
        <dbReference type="RuleBase" id="RU361215"/>
    </source>
</evidence>
<reference evidence="13" key="1">
    <citation type="submission" date="2024-06" db="EMBL/GenBank/DDBJ databases">
        <authorList>
            <person name="Liu X."/>
            <person name="Lenzi L."/>
            <person name="Haldenby T S."/>
            <person name="Uol C."/>
        </authorList>
    </citation>
    <scope>NUCLEOTIDE SEQUENCE</scope>
</reference>